<feature type="region of interest" description="Disordered" evidence="1">
    <location>
        <begin position="816"/>
        <end position="835"/>
    </location>
</feature>
<name>A0A815TRD3_ADIRI</name>
<sequence length="1241" mass="142322">MVMNKSKKKDYWNDIGNEEGFLAAVSQLGFDYKMLDAKGEGCQNADGIWGRLAEFTKLDSKSTYDARKWLYTVWNNDRRKVRTTFLSTQATDASSGDPHKSPDDITNKSSQNTDEAPKIPSLMAMPSLDPKNLRSKSKTNSRCVYYFTMAYDQWKMFYDYKIEDVHTGWSDRIVSHLYKLGITCTVIFRYHHSRLIDSRKQNCTLFSASGYCKVETCPVKVDIDIASEPKQKGDPSVFKVVVVGEKNHDPKKQKVSRSVTGPLREAIAKEVKTIGALSVYERNLRHANEDLLREGNFSEVPSKEVLDKIKQEYDKKYRLDENCFKEVRMFAFVTRYSDVHSKEVKGFIQAVSEWPFIVKFFTEIQIDRFIKYCRSEKYSCLHVDATGSVVRNLKDQKDVFFYCLVYRHDDSPILPLSGALLTDHTAASITSFLLSVRSKLMLRSKTARPAFVIIDFSAALINSVLASFNVENIHTYLRRCYNTINRMYKTKQLRNMTFLRLCCSHAMKAFSRGLFKINVSKETHHHLMTFFAILLNSTNFDGILDLYRCLIHIYGDPYCDTPYTTLASLLNKPELAGFDIEHFLEESDVQDDKELKQDFLEETNFTTDAIIRQSPFNIKARANIPALNRFFERKKLDESPRNQLFSAKIIYLLHKWFAYIPLWSGMLVGFYERYAKDKTPATTNQWEFGCGRVSNASIETYFRTIKSSVLEHHTTLRPNDFLMRIHNHVLARMKGDQFDVAQTSHGRKKKKNEADDLNILDKWKRRHKKNPKAGKQTSHFNDNVSKTVASKIAKGRNEAIVSDRNLSPSNQVCFSSKKTTNFDDPDSDKSVSSSNDCSVGFSVLSSQMPRIIDVNTCSPKANSPSPSPIKIDAPAITYPSSSDNIFLALSDITESHLSRATNSKRLHSSSNSDGSITAEQTSKQPCLRINKHISPHTTQSNLLHNTKDNRTTTIGTLELTWPSYGIENGTYADECYFIFHTCTIDTGLFILYHAYKAHSNDFRNLFTSDELGIFKIIRRTFHLVETEGWTVARLYWLTEHNLLTNKHRSGKYDLMNTMEAIVFQFIKPMQTFPVTSKCSCTVCPKRIREHISMDISLVTREHPCRADLGHIKPRKYPAKYSVDDKFPVVDLETNVTRTEKRYICEANRIIDIAKLVHKSPFLIVDVGFDLASMRDSPDPLYIGEYTYNLSAAINNTNQHFTAVIKMKDGTYYHFDDTHPKGCVSHDGRILVELALYVLELY</sequence>
<gene>
    <name evidence="2" type="ORF">XAT740_LOCUS40271</name>
</gene>
<comment type="caution">
    <text evidence="2">The sequence shown here is derived from an EMBL/GenBank/DDBJ whole genome shotgun (WGS) entry which is preliminary data.</text>
</comment>
<evidence type="ECO:0000313" key="2">
    <source>
        <dbReference type="EMBL" id="CAF1512000.1"/>
    </source>
</evidence>
<accession>A0A815TRD3</accession>
<feature type="region of interest" description="Disordered" evidence="1">
    <location>
        <begin position="763"/>
        <end position="785"/>
    </location>
</feature>
<keyword evidence="3" id="KW-1185">Reference proteome</keyword>
<proteinExistence type="predicted"/>
<feature type="compositionally biased region" description="Polar residues" evidence="1">
    <location>
        <begin position="908"/>
        <end position="922"/>
    </location>
</feature>
<feature type="compositionally biased region" description="Polar residues" evidence="1">
    <location>
        <begin position="775"/>
        <end position="785"/>
    </location>
</feature>
<feature type="compositionally biased region" description="Basic and acidic residues" evidence="1">
    <location>
        <begin position="97"/>
        <end position="106"/>
    </location>
</feature>
<organism evidence="2 3">
    <name type="scientific">Adineta ricciae</name>
    <name type="common">Rotifer</name>
    <dbReference type="NCBI Taxonomy" id="249248"/>
    <lineage>
        <taxon>Eukaryota</taxon>
        <taxon>Metazoa</taxon>
        <taxon>Spiralia</taxon>
        <taxon>Gnathifera</taxon>
        <taxon>Rotifera</taxon>
        <taxon>Eurotatoria</taxon>
        <taxon>Bdelloidea</taxon>
        <taxon>Adinetida</taxon>
        <taxon>Adinetidae</taxon>
        <taxon>Adineta</taxon>
    </lineage>
</organism>
<protein>
    <submittedName>
        <fullName evidence="2">Uncharacterized protein</fullName>
    </submittedName>
</protein>
<evidence type="ECO:0000313" key="3">
    <source>
        <dbReference type="Proteomes" id="UP000663828"/>
    </source>
</evidence>
<feature type="region of interest" description="Disordered" evidence="1">
    <location>
        <begin position="87"/>
        <end position="135"/>
    </location>
</feature>
<dbReference type="AlphaFoldDB" id="A0A815TRD3"/>
<reference evidence="2" key="1">
    <citation type="submission" date="2021-02" db="EMBL/GenBank/DDBJ databases">
        <authorList>
            <person name="Nowell W R."/>
        </authorList>
    </citation>
    <scope>NUCLEOTIDE SEQUENCE</scope>
</reference>
<evidence type="ECO:0000256" key="1">
    <source>
        <dbReference type="SAM" id="MobiDB-lite"/>
    </source>
</evidence>
<feature type="compositionally biased region" description="Basic residues" evidence="1">
    <location>
        <begin position="763"/>
        <end position="772"/>
    </location>
</feature>
<dbReference type="Proteomes" id="UP000663828">
    <property type="component" value="Unassembled WGS sequence"/>
</dbReference>
<dbReference type="EMBL" id="CAJNOR010004563">
    <property type="protein sequence ID" value="CAF1512000.1"/>
    <property type="molecule type" value="Genomic_DNA"/>
</dbReference>
<feature type="region of interest" description="Disordered" evidence="1">
    <location>
        <begin position="900"/>
        <end position="922"/>
    </location>
</feature>